<dbReference type="InParanoid" id="A0A165GVH3"/>
<evidence type="ECO:0000256" key="1">
    <source>
        <dbReference type="SAM" id="MobiDB-lite"/>
    </source>
</evidence>
<reference evidence="2 3" key="1">
    <citation type="journal article" date="2016" name="Mol. Biol. Evol.">
        <title>Comparative Genomics of Early-Diverging Mushroom-Forming Fungi Provides Insights into the Origins of Lignocellulose Decay Capabilities.</title>
        <authorList>
            <person name="Nagy L.G."/>
            <person name="Riley R."/>
            <person name="Tritt A."/>
            <person name="Adam C."/>
            <person name="Daum C."/>
            <person name="Floudas D."/>
            <person name="Sun H."/>
            <person name="Yadav J.S."/>
            <person name="Pangilinan J."/>
            <person name="Larsson K.H."/>
            <person name="Matsuura K."/>
            <person name="Barry K."/>
            <person name="Labutti K."/>
            <person name="Kuo R."/>
            <person name="Ohm R.A."/>
            <person name="Bhattacharya S.S."/>
            <person name="Shirouzu T."/>
            <person name="Yoshinaga Y."/>
            <person name="Martin F.M."/>
            <person name="Grigoriev I.V."/>
            <person name="Hibbett D.S."/>
        </authorList>
    </citation>
    <scope>NUCLEOTIDE SEQUENCE [LARGE SCALE GENOMIC DNA]</scope>
    <source>
        <strain evidence="2 3">HHB12029</strain>
    </source>
</reference>
<proteinExistence type="predicted"/>
<evidence type="ECO:0008006" key="4">
    <source>
        <dbReference type="Google" id="ProtNLM"/>
    </source>
</evidence>
<dbReference type="InterPro" id="IPR052953">
    <property type="entry name" value="Ser-rich/MCO-related"/>
</dbReference>
<keyword evidence="3" id="KW-1185">Reference proteome</keyword>
<organism evidence="2 3">
    <name type="scientific">Exidia glandulosa HHB12029</name>
    <dbReference type="NCBI Taxonomy" id="1314781"/>
    <lineage>
        <taxon>Eukaryota</taxon>
        <taxon>Fungi</taxon>
        <taxon>Dikarya</taxon>
        <taxon>Basidiomycota</taxon>
        <taxon>Agaricomycotina</taxon>
        <taxon>Agaricomycetes</taxon>
        <taxon>Auriculariales</taxon>
        <taxon>Exidiaceae</taxon>
        <taxon>Exidia</taxon>
    </lineage>
</organism>
<dbReference type="CDD" id="cd00920">
    <property type="entry name" value="Cupredoxin"/>
    <property type="match status" value="1"/>
</dbReference>
<name>A0A165GVH3_EXIGL</name>
<dbReference type="PANTHER" id="PTHR34883">
    <property type="entry name" value="SERINE-RICH PROTEIN, PUTATIVE-RELATED-RELATED"/>
    <property type="match status" value="1"/>
</dbReference>
<evidence type="ECO:0000313" key="2">
    <source>
        <dbReference type="EMBL" id="KZV91070.1"/>
    </source>
</evidence>
<feature type="region of interest" description="Disordered" evidence="1">
    <location>
        <begin position="275"/>
        <end position="299"/>
    </location>
</feature>
<dbReference type="SUPFAM" id="SSF49503">
    <property type="entry name" value="Cupredoxins"/>
    <property type="match status" value="1"/>
</dbReference>
<sequence>MPQYGSGSVSWESSYNSCVQTCMASYPPPPATISLPPSDAPPSIDYGSSVSSGSPDATVTSPSGTVHNIVVAPSQGVLRFVPFSVPAVPGDTIRFTWGAGPHTVTQSSALTPCNATANGFHSGSQNATFVFDQVVNSTDPIWFYCGIPTHCQKGMWGVVNPPTIGAGEPTSVDSMMPTWASSNPDIATTLAYTQNVTSGMPVAASWGASIDVASIDPMYHAGVAKSVLLTRATIAANPDMVDKDGVFRPTGDVKIPTDLSSFLASADGYGAAAGASSSSSGSATGTSTSTSASGTSTSGSNGAASVASSSFGVAAAAVFAAFMML</sequence>
<dbReference type="OrthoDB" id="2331100at2759"/>
<dbReference type="Gene3D" id="2.60.40.420">
    <property type="entry name" value="Cupredoxins - blue copper proteins"/>
    <property type="match status" value="1"/>
</dbReference>
<gene>
    <name evidence="2" type="ORF">EXIGLDRAFT_710608</name>
</gene>
<dbReference type="InterPro" id="IPR008972">
    <property type="entry name" value="Cupredoxin"/>
</dbReference>
<feature type="region of interest" description="Disordered" evidence="1">
    <location>
        <begin position="35"/>
        <end position="61"/>
    </location>
</feature>
<evidence type="ECO:0000313" key="3">
    <source>
        <dbReference type="Proteomes" id="UP000077266"/>
    </source>
</evidence>
<dbReference type="EMBL" id="KV426035">
    <property type="protein sequence ID" value="KZV91070.1"/>
    <property type="molecule type" value="Genomic_DNA"/>
</dbReference>
<dbReference type="AlphaFoldDB" id="A0A165GVH3"/>
<accession>A0A165GVH3</accession>
<dbReference type="Proteomes" id="UP000077266">
    <property type="component" value="Unassembled WGS sequence"/>
</dbReference>
<protein>
    <recommendedName>
        <fullName evidence="4">Phytocyanin domain-containing protein</fullName>
    </recommendedName>
</protein>
<dbReference type="STRING" id="1314781.A0A165GVH3"/>
<dbReference type="PANTHER" id="PTHR34883:SF15">
    <property type="entry name" value="EXTRACELLULAR SERINE-RICH PROTEIN"/>
    <property type="match status" value="1"/>
</dbReference>